<dbReference type="InterPro" id="IPR009057">
    <property type="entry name" value="Homeodomain-like_sf"/>
</dbReference>
<reference evidence="5 6" key="1">
    <citation type="submission" date="2016-11" db="EMBL/GenBank/DDBJ databases">
        <authorList>
            <person name="Jaros S."/>
            <person name="Januszkiewicz K."/>
            <person name="Wedrychowicz H."/>
        </authorList>
    </citation>
    <scope>NUCLEOTIDE SEQUENCE [LARGE SCALE GENOMIC DNA]</scope>
    <source>
        <strain evidence="5 6">DSM 15929</strain>
    </source>
</reference>
<evidence type="ECO:0000313" key="5">
    <source>
        <dbReference type="EMBL" id="SHK83251.1"/>
    </source>
</evidence>
<keyword evidence="1" id="KW-0805">Transcription regulation</keyword>
<dbReference type="GO" id="GO:0003700">
    <property type="term" value="F:DNA-binding transcription factor activity"/>
    <property type="evidence" value="ECO:0007669"/>
    <property type="project" value="InterPro"/>
</dbReference>
<dbReference type="SUPFAM" id="SSF46689">
    <property type="entry name" value="Homeodomain-like"/>
    <property type="match status" value="1"/>
</dbReference>
<dbReference type="GO" id="GO:0043565">
    <property type="term" value="F:sequence-specific DNA binding"/>
    <property type="evidence" value="ECO:0007669"/>
    <property type="project" value="InterPro"/>
</dbReference>
<dbReference type="InterPro" id="IPR003313">
    <property type="entry name" value="AraC-bd"/>
</dbReference>
<evidence type="ECO:0000256" key="3">
    <source>
        <dbReference type="ARBA" id="ARBA00023163"/>
    </source>
</evidence>
<keyword evidence="2" id="KW-0238">DNA-binding</keyword>
<sequence length="334" mass="39044">MDVSTLEAKLFTHTISEEWHLNHPGKLSTRYRSIPIITENSQSYYRFSFKSVLKNSNISILKESRFTRIPLHVHSVIEINYIYRGNCSQIINGTRHELHEGDLCILDTNTIHEILPLSENDIIMTIDMRKSYFSAGFLSRLSSQGIVASFLAGAISMNTEKKQCLIFRHHDAKLHLLVQQLLCEYYDKQTGSNEIIDAYMIIIFSELLRLYMNHQENFKKQTDSGSDLLRMLQYIEVNYETITLNSMAQNFSFHPNYISAYLKRNSGKTFKELVIIQRMSKACFYLSNSTTPIYQIAQEIGYNNLGFFYDKFKELYQMTPMEYREKYSSSFSNK</sequence>
<evidence type="ECO:0000256" key="2">
    <source>
        <dbReference type="ARBA" id="ARBA00023125"/>
    </source>
</evidence>
<evidence type="ECO:0000313" key="6">
    <source>
        <dbReference type="Proteomes" id="UP000184386"/>
    </source>
</evidence>
<dbReference type="AlphaFoldDB" id="A0A1M6VPI3"/>
<dbReference type="EMBL" id="FRAC01000018">
    <property type="protein sequence ID" value="SHK83251.1"/>
    <property type="molecule type" value="Genomic_DNA"/>
</dbReference>
<evidence type="ECO:0000256" key="1">
    <source>
        <dbReference type="ARBA" id="ARBA00023015"/>
    </source>
</evidence>
<dbReference type="Pfam" id="PF12833">
    <property type="entry name" value="HTH_18"/>
    <property type="match status" value="1"/>
</dbReference>
<dbReference type="Gene3D" id="2.60.120.10">
    <property type="entry name" value="Jelly Rolls"/>
    <property type="match status" value="1"/>
</dbReference>
<keyword evidence="3" id="KW-0804">Transcription</keyword>
<dbReference type="InterPro" id="IPR014710">
    <property type="entry name" value="RmlC-like_jellyroll"/>
</dbReference>
<gene>
    <name evidence="5" type="ORF">SAMN02745136_03445</name>
</gene>
<dbReference type="InterPro" id="IPR018062">
    <property type="entry name" value="HTH_AraC-typ_CS"/>
</dbReference>
<proteinExistence type="predicted"/>
<dbReference type="InterPro" id="IPR020449">
    <property type="entry name" value="Tscrpt_reg_AraC-type_HTH"/>
</dbReference>
<dbReference type="OrthoDB" id="9816335at2"/>
<dbReference type="RefSeq" id="WP_073278090.1">
    <property type="nucleotide sequence ID" value="NZ_FRAC01000018.1"/>
</dbReference>
<dbReference type="STRING" id="1121322.SAMN02745136_03445"/>
<protein>
    <submittedName>
        <fullName evidence="5">AraC-like ligand binding domain-containing protein</fullName>
    </submittedName>
</protein>
<keyword evidence="6" id="KW-1185">Reference proteome</keyword>
<evidence type="ECO:0000259" key="4">
    <source>
        <dbReference type="PROSITE" id="PS01124"/>
    </source>
</evidence>
<accession>A0A1M6VPI3</accession>
<dbReference type="SMART" id="SM00342">
    <property type="entry name" value="HTH_ARAC"/>
    <property type="match status" value="1"/>
</dbReference>
<dbReference type="Proteomes" id="UP000184386">
    <property type="component" value="Unassembled WGS sequence"/>
</dbReference>
<dbReference type="PROSITE" id="PS00041">
    <property type="entry name" value="HTH_ARAC_FAMILY_1"/>
    <property type="match status" value="1"/>
</dbReference>
<dbReference type="InterPro" id="IPR037923">
    <property type="entry name" value="HTH-like"/>
</dbReference>
<dbReference type="Pfam" id="PF02311">
    <property type="entry name" value="AraC_binding"/>
    <property type="match status" value="1"/>
</dbReference>
<organism evidence="5 6">
    <name type="scientific">Anaerocolumna jejuensis DSM 15929</name>
    <dbReference type="NCBI Taxonomy" id="1121322"/>
    <lineage>
        <taxon>Bacteria</taxon>
        <taxon>Bacillati</taxon>
        <taxon>Bacillota</taxon>
        <taxon>Clostridia</taxon>
        <taxon>Lachnospirales</taxon>
        <taxon>Lachnospiraceae</taxon>
        <taxon>Anaerocolumna</taxon>
    </lineage>
</organism>
<dbReference type="Gene3D" id="1.10.10.60">
    <property type="entry name" value="Homeodomain-like"/>
    <property type="match status" value="2"/>
</dbReference>
<name>A0A1M6VPI3_9FIRM</name>
<feature type="domain" description="HTH araC/xylS-type" evidence="4">
    <location>
        <begin position="229"/>
        <end position="326"/>
    </location>
</feature>
<dbReference type="PROSITE" id="PS01124">
    <property type="entry name" value="HTH_ARAC_FAMILY_2"/>
    <property type="match status" value="1"/>
</dbReference>
<dbReference type="InterPro" id="IPR018060">
    <property type="entry name" value="HTH_AraC"/>
</dbReference>
<dbReference type="PANTHER" id="PTHR43280">
    <property type="entry name" value="ARAC-FAMILY TRANSCRIPTIONAL REGULATOR"/>
    <property type="match status" value="1"/>
</dbReference>
<dbReference type="PRINTS" id="PR00032">
    <property type="entry name" value="HTHARAC"/>
</dbReference>
<dbReference type="PANTHER" id="PTHR43280:SF28">
    <property type="entry name" value="HTH-TYPE TRANSCRIPTIONAL ACTIVATOR RHAS"/>
    <property type="match status" value="1"/>
</dbReference>
<dbReference type="SUPFAM" id="SSF51215">
    <property type="entry name" value="Regulatory protein AraC"/>
    <property type="match status" value="1"/>
</dbReference>